<dbReference type="RefSeq" id="WP_203776342.1">
    <property type="nucleotide sequence ID" value="NZ_BAAABO010000055.1"/>
</dbReference>
<feature type="transmembrane region" description="Helical" evidence="1">
    <location>
        <begin position="219"/>
        <end position="248"/>
    </location>
</feature>
<dbReference type="EMBL" id="BOMI01000178">
    <property type="protein sequence ID" value="GID79781.1"/>
    <property type="molecule type" value="Genomic_DNA"/>
</dbReference>
<dbReference type="Proteomes" id="UP000609879">
    <property type="component" value="Unassembled WGS sequence"/>
</dbReference>
<feature type="transmembrane region" description="Helical" evidence="1">
    <location>
        <begin position="350"/>
        <end position="373"/>
    </location>
</feature>
<name>A0ABQ3YIE9_9ACTN</name>
<proteinExistence type="predicted"/>
<keyword evidence="3" id="KW-1185">Reference proteome</keyword>
<accession>A0ABQ3YIE9</accession>
<feature type="transmembrane region" description="Helical" evidence="1">
    <location>
        <begin position="89"/>
        <end position="107"/>
    </location>
</feature>
<feature type="transmembrane region" description="Helical" evidence="1">
    <location>
        <begin position="114"/>
        <end position="136"/>
    </location>
</feature>
<keyword evidence="1" id="KW-1133">Transmembrane helix</keyword>
<keyword evidence="1" id="KW-0472">Membrane</keyword>
<organism evidence="2 3">
    <name type="scientific">Paractinoplanes deccanensis</name>
    <dbReference type="NCBI Taxonomy" id="113561"/>
    <lineage>
        <taxon>Bacteria</taxon>
        <taxon>Bacillati</taxon>
        <taxon>Actinomycetota</taxon>
        <taxon>Actinomycetes</taxon>
        <taxon>Micromonosporales</taxon>
        <taxon>Micromonosporaceae</taxon>
        <taxon>Paractinoplanes</taxon>
    </lineage>
</organism>
<feature type="transmembrane region" description="Helical" evidence="1">
    <location>
        <begin position="278"/>
        <end position="296"/>
    </location>
</feature>
<gene>
    <name evidence="2" type="ORF">Ade02nite_84220</name>
</gene>
<sequence length="383" mass="36288">MAVRGVPEGAASTGAALRGLREGTVAAAVALVAMAGTAAAGLLLLDAGRVGRLDRLTAAVVAMAAGAPAGIDAAPDGGLPVAVHGRVDVMPLGVSAVGAIVLGFMLLRRGRDGWLVRGASAAVVFAAGMGAVAWAARGPLALPTGGASPAVEARGCPGAGGLPGGLPGGLSGGLPGAFDAGFAVAVGPAMAGAAVGALVVAALCRLSPPGTAALRAMRWPAVVVAAVCVLSAGAFGGPAAAGAALLAWPIVAVGGPWTWHAEGVLSCALNGGPPLPGALLLVCATVALTCGAALAAGGGQPRRATAAAVRTAAVTGVLMAVLALLARASAELSAQAFVFSLPLLEVRLTANPWPALAAGAAGGLAGSLLVGALRRRGFGGGRP</sequence>
<comment type="caution">
    <text evidence="2">The sequence shown here is derived from an EMBL/GenBank/DDBJ whole genome shotgun (WGS) entry which is preliminary data.</text>
</comment>
<feature type="transmembrane region" description="Helical" evidence="1">
    <location>
        <begin position="25"/>
        <end position="44"/>
    </location>
</feature>
<evidence type="ECO:0000313" key="2">
    <source>
        <dbReference type="EMBL" id="GID79781.1"/>
    </source>
</evidence>
<feature type="transmembrane region" description="Helical" evidence="1">
    <location>
        <begin position="56"/>
        <end position="74"/>
    </location>
</feature>
<evidence type="ECO:0000256" key="1">
    <source>
        <dbReference type="SAM" id="Phobius"/>
    </source>
</evidence>
<keyword evidence="1" id="KW-0812">Transmembrane</keyword>
<evidence type="ECO:0000313" key="3">
    <source>
        <dbReference type="Proteomes" id="UP000609879"/>
    </source>
</evidence>
<feature type="transmembrane region" description="Helical" evidence="1">
    <location>
        <begin position="180"/>
        <end position="207"/>
    </location>
</feature>
<reference evidence="2 3" key="1">
    <citation type="submission" date="2021-01" db="EMBL/GenBank/DDBJ databases">
        <title>Whole genome shotgun sequence of Actinoplanes deccanensis NBRC 13994.</title>
        <authorList>
            <person name="Komaki H."/>
            <person name="Tamura T."/>
        </authorList>
    </citation>
    <scope>NUCLEOTIDE SEQUENCE [LARGE SCALE GENOMIC DNA]</scope>
    <source>
        <strain evidence="2 3">NBRC 13994</strain>
    </source>
</reference>
<feature type="transmembrane region" description="Helical" evidence="1">
    <location>
        <begin position="308"/>
        <end position="330"/>
    </location>
</feature>
<protein>
    <submittedName>
        <fullName evidence="2">Uncharacterized protein</fullName>
    </submittedName>
</protein>